<evidence type="ECO:0000313" key="1">
    <source>
        <dbReference type="EMBL" id="MEJ4100835.1"/>
    </source>
</evidence>
<dbReference type="NCBIfam" id="TIGR01484">
    <property type="entry name" value="HAD-SF-IIB"/>
    <property type="match status" value="1"/>
</dbReference>
<comment type="caution">
    <text evidence="1">The sequence shown here is derived from an EMBL/GenBank/DDBJ whole genome shotgun (WGS) entry which is preliminary data.</text>
</comment>
<dbReference type="GO" id="GO:0016787">
    <property type="term" value="F:hydrolase activity"/>
    <property type="evidence" value="ECO:0007669"/>
    <property type="project" value="UniProtKB-KW"/>
</dbReference>
<organism evidence="1 2">
    <name type="scientific">Corynebacterium mastitidis</name>
    <dbReference type="NCBI Taxonomy" id="161890"/>
    <lineage>
        <taxon>Bacteria</taxon>
        <taxon>Bacillati</taxon>
        <taxon>Actinomycetota</taxon>
        <taxon>Actinomycetes</taxon>
        <taxon>Mycobacteriales</taxon>
        <taxon>Corynebacteriaceae</taxon>
        <taxon>Corynebacterium</taxon>
    </lineage>
</organism>
<dbReference type="InterPro" id="IPR006379">
    <property type="entry name" value="HAD-SF_hydro_IIB"/>
</dbReference>
<keyword evidence="1" id="KW-0378">Hydrolase</keyword>
<dbReference type="PANTHER" id="PTHR10000:SF8">
    <property type="entry name" value="HAD SUPERFAMILY HYDROLASE-LIKE, TYPE 3"/>
    <property type="match status" value="1"/>
</dbReference>
<dbReference type="InterPro" id="IPR036412">
    <property type="entry name" value="HAD-like_sf"/>
</dbReference>
<dbReference type="EMBL" id="JBAHVJ010000012">
    <property type="protein sequence ID" value="MEJ4100835.1"/>
    <property type="molecule type" value="Genomic_DNA"/>
</dbReference>
<gene>
    <name evidence="1" type="ORF">V5S96_10780</name>
</gene>
<dbReference type="Proteomes" id="UP001359781">
    <property type="component" value="Unassembled WGS sequence"/>
</dbReference>
<dbReference type="InterPro" id="IPR023214">
    <property type="entry name" value="HAD_sf"/>
</dbReference>
<accession>A0ABU8P2K7</accession>
<evidence type="ECO:0000313" key="2">
    <source>
        <dbReference type="Proteomes" id="UP001359781"/>
    </source>
</evidence>
<proteinExistence type="predicted"/>
<reference evidence="1 2" key="1">
    <citation type="submission" date="2024-02" db="EMBL/GenBank/DDBJ databases">
        <title>Whole genome sequencing and characterization of Corynebacterium isolated from the ocular surface of dry eye disease sufferers.</title>
        <authorList>
            <person name="Naqvi M."/>
        </authorList>
    </citation>
    <scope>NUCLEOTIDE SEQUENCE [LARGE SCALE GENOMIC DNA]</scope>
    <source>
        <strain evidence="1 2">PCRF</strain>
    </source>
</reference>
<protein>
    <submittedName>
        <fullName evidence="1">HAD family hydrolase</fullName>
        <ecNumber evidence="1">3.-.-.-</ecNumber>
    </submittedName>
</protein>
<dbReference type="Gene3D" id="3.40.50.1000">
    <property type="entry name" value="HAD superfamily/HAD-like"/>
    <property type="match status" value="1"/>
</dbReference>
<dbReference type="Pfam" id="PF08282">
    <property type="entry name" value="Hydrolase_3"/>
    <property type="match status" value="1"/>
</dbReference>
<dbReference type="Gene3D" id="3.30.1240.10">
    <property type="match status" value="1"/>
</dbReference>
<sequence length="283" mass="30756">MPTINPVTTPPPLLIVSDIDGTLITSEERVPGRLWAVLGRAVDKQCAVALATGRPHRWLFPVLEQLPVRPVCATANGAVLYDPAEDAILRVRALAPDTMRDVVARARAALGERGEPLSVAAERCGTSAFDPEEDLFVVSPRYVHTWEAQGYAVRPEDEVIAEPAVKLLLRNERMTSAQMYEVIAPALDPRVAHLTYSMPEGLLEVAAPGVTKQVAVADLARRHGVPRERVVCFGDMPNDVEMLRWAGLGVAMGNAAPEVKRAADRVTGTNDECGVAQVLEEWF</sequence>
<keyword evidence="2" id="KW-1185">Reference proteome</keyword>
<dbReference type="PANTHER" id="PTHR10000">
    <property type="entry name" value="PHOSPHOSERINE PHOSPHATASE"/>
    <property type="match status" value="1"/>
</dbReference>
<dbReference type="RefSeq" id="WP_337891385.1">
    <property type="nucleotide sequence ID" value="NZ_JBAHVI010000011.1"/>
</dbReference>
<dbReference type="EC" id="3.-.-.-" evidence="1"/>
<dbReference type="SUPFAM" id="SSF56784">
    <property type="entry name" value="HAD-like"/>
    <property type="match status" value="1"/>
</dbReference>
<dbReference type="SFLD" id="SFLDG01140">
    <property type="entry name" value="C2.B:_Phosphomannomutase_and_P"/>
    <property type="match status" value="1"/>
</dbReference>
<name>A0ABU8P2K7_9CORY</name>
<dbReference type="SFLD" id="SFLDS00003">
    <property type="entry name" value="Haloacid_Dehalogenase"/>
    <property type="match status" value="1"/>
</dbReference>